<gene>
    <name evidence="2" type="ORF">Psuf_075970</name>
</gene>
<accession>A0A6F8YW44</accession>
<keyword evidence="3" id="KW-1185">Reference proteome</keyword>
<dbReference type="KEGG" id="psuu:Psuf_075970"/>
<protein>
    <submittedName>
        <fullName evidence="2">Uncharacterized protein</fullName>
    </submittedName>
</protein>
<dbReference type="Proteomes" id="UP000503011">
    <property type="component" value="Chromosome"/>
</dbReference>
<reference evidence="2 3" key="1">
    <citation type="submission" date="2020-03" db="EMBL/GenBank/DDBJ databases">
        <title>Whole genome shotgun sequence of Phytohabitans suffuscus NBRC 105367.</title>
        <authorList>
            <person name="Komaki H."/>
            <person name="Tamura T."/>
        </authorList>
    </citation>
    <scope>NUCLEOTIDE SEQUENCE [LARGE SCALE GENOMIC DNA]</scope>
    <source>
        <strain evidence="2 3">NBRC 105367</strain>
    </source>
</reference>
<dbReference type="EMBL" id="AP022871">
    <property type="protein sequence ID" value="BCB90284.1"/>
    <property type="molecule type" value="Genomic_DNA"/>
</dbReference>
<organism evidence="2 3">
    <name type="scientific">Phytohabitans suffuscus</name>
    <dbReference type="NCBI Taxonomy" id="624315"/>
    <lineage>
        <taxon>Bacteria</taxon>
        <taxon>Bacillati</taxon>
        <taxon>Actinomycetota</taxon>
        <taxon>Actinomycetes</taxon>
        <taxon>Micromonosporales</taxon>
        <taxon>Micromonosporaceae</taxon>
    </lineage>
</organism>
<name>A0A6F8YW44_9ACTN</name>
<evidence type="ECO:0000313" key="3">
    <source>
        <dbReference type="Proteomes" id="UP000503011"/>
    </source>
</evidence>
<dbReference type="AlphaFoldDB" id="A0A6F8YW44"/>
<reference evidence="2 3" key="2">
    <citation type="submission" date="2020-03" db="EMBL/GenBank/DDBJ databases">
        <authorList>
            <person name="Ichikawa N."/>
            <person name="Kimura A."/>
            <person name="Kitahashi Y."/>
            <person name="Uohara A."/>
        </authorList>
    </citation>
    <scope>NUCLEOTIDE SEQUENCE [LARGE SCALE GENOMIC DNA]</scope>
    <source>
        <strain evidence="2 3">NBRC 105367</strain>
    </source>
</reference>
<proteinExistence type="predicted"/>
<evidence type="ECO:0000313" key="2">
    <source>
        <dbReference type="EMBL" id="BCB90284.1"/>
    </source>
</evidence>
<sequence>MAVAQRDLGREQLEVDGQAGVADLRGDHPPGRDVGAAEAVGVAGDPVVQAERLQRQDGLGAAGEVPGDALVPVGAGHVRTHVRLEQLVHGVGLVHGDAAVRRGAADRPDQVRVRLLVAVGGDEAQHPVRPRLCRRLRVLTHPFTADARRTPSDARRSPINI</sequence>
<feature type="region of interest" description="Disordered" evidence="1">
    <location>
        <begin position="1"/>
        <end position="36"/>
    </location>
</feature>
<evidence type="ECO:0000256" key="1">
    <source>
        <dbReference type="SAM" id="MobiDB-lite"/>
    </source>
</evidence>